<evidence type="ECO:0000313" key="4">
    <source>
        <dbReference type="Proteomes" id="UP000250028"/>
    </source>
</evidence>
<evidence type="ECO:0000313" key="3">
    <source>
        <dbReference type="EMBL" id="SSA59165.1"/>
    </source>
</evidence>
<dbReference type="AlphaFoldDB" id="A0A2Y8ZK34"/>
<dbReference type="InterPro" id="IPR001387">
    <property type="entry name" value="Cro/C1-type_HTH"/>
</dbReference>
<gene>
    <name evidence="2" type="ORF">SAMN04489750_0014</name>
    <name evidence="3" type="ORF">SAMN04489750_3986</name>
</gene>
<evidence type="ECO:0000313" key="2">
    <source>
        <dbReference type="EMBL" id="SSA32751.1"/>
    </source>
</evidence>
<accession>A0A2Y8ZK34</accession>
<dbReference type="EMBL" id="UESZ01000004">
    <property type="protein sequence ID" value="SSA59165.1"/>
    <property type="molecule type" value="Genomic_DNA"/>
</dbReference>
<evidence type="ECO:0008006" key="5">
    <source>
        <dbReference type="Google" id="ProtNLM"/>
    </source>
</evidence>
<reference evidence="4" key="1">
    <citation type="submission" date="2016-10" db="EMBL/GenBank/DDBJ databases">
        <authorList>
            <person name="Varghese N."/>
            <person name="Submissions S."/>
        </authorList>
    </citation>
    <scope>NUCLEOTIDE SEQUENCE [LARGE SCALE GENOMIC DNA]</scope>
    <source>
        <strain evidence="4">DSM 22951</strain>
    </source>
</reference>
<dbReference type="EMBL" id="UESZ01000001">
    <property type="protein sequence ID" value="SSA32751.1"/>
    <property type="molecule type" value="Genomic_DNA"/>
</dbReference>
<dbReference type="RefSeq" id="WP_109683543.1">
    <property type="nucleotide sequence ID" value="NZ_QGDN01000001.1"/>
</dbReference>
<dbReference type="Proteomes" id="UP000250028">
    <property type="component" value="Unassembled WGS sequence"/>
</dbReference>
<dbReference type="OrthoDB" id="3541146at2"/>
<proteinExistence type="predicted"/>
<dbReference type="CDD" id="cd00093">
    <property type="entry name" value="HTH_XRE"/>
    <property type="match status" value="1"/>
</dbReference>
<keyword evidence="4" id="KW-1185">Reference proteome</keyword>
<protein>
    <recommendedName>
        <fullName evidence="5">Helix-turn-helix</fullName>
    </recommendedName>
</protein>
<feature type="region of interest" description="Disordered" evidence="1">
    <location>
        <begin position="71"/>
        <end position="157"/>
    </location>
</feature>
<name>A0A2Y8ZK34_9MICO</name>
<feature type="compositionally biased region" description="Basic and acidic residues" evidence="1">
    <location>
        <begin position="115"/>
        <end position="136"/>
    </location>
</feature>
<organism evidence="2 4">
    <name type="scientific">Branchiibius hedensis</name>
    <dbReference type="NCBI Taxonomy" id="672460"/>
    <lineage>
        <taxon>Bacteria</taxon>
        <taxon>Bacillati</taxon>
        <taxon>Actinomycetota</taxon>
        <taxon>Actinomycetes</taxon>
        <taxon>Micrococcales</taxon>
        <taxon>Dermacoccaceae</taxon>
        <taxon>Branchiibius</taxon>
    </lineage>
</organism>
<evidence type="ECO:0000256" key="1">
    <source>
        <dbReference type="SAM" id="MobiDB-lite"/>
    </source>
</evidence>
<sequence length="157" mass="17183">MSWWEYVEQVAKTSRQRDISDRSGIDAANVSRWKGGHIPKAEMVAEFARAYGRPVLEAFVAAGFLTPMEAKERPAAAPSLGSLTDEELLDEIRKRMRRDGTATNPAGGSPAPVPDDGKRPLTDDELAARRKRDNDAAARAAQKAARHGERDPGDEDD</sequence>
<reference evidence="2" key="2">
    <citation type="submission" date="2016-10" db="EMBL/GenBank/DDBJ databases">
        <authorList>
            <person name="Cai Z."/>
        </authorList>
    </citation>
    <scope>NUCLEOTIDE SEQUENCE [LARGE SCALE GENOMIC DNA]</scope>
    <source>
        <strain evidence="2">DSM 22951</strain>
    </source>
</reference>